<keyword evidence="2" id="KW-0472">Membrane</keyword>
<sequence length="150" mass="16641">MGLTGIAGEFDSAKGETVIERRSAWKRVSVGETRRFWRRKWVGTESEGVGYVPRTSEQDLDAIIISCRILAAVVALVLFPFILFSTFCLHHEQSVSRETTLSRKLSLLSSSFESVSTSESKLSGNKRQTKKAVEPSLRKAPPSVPNPTQN</sequence>
<name>A0AAN9XI80_PSOTE</name>
<proteinExistence type="predicted"/>
<gene>
    <name evidence="3" type="ORF">VNO78_21261</name>
</gene>
<evidence type="ECO:0000256" key="1">
    <source>
        <dbReference type="SAM" id="MobiDB-lite"/>
    </source>
</evidence>
<dbReference type="EMBL" id="JAYMYS010000005">
    <property type="protein sequence ID" value="KAK7392813.1"/>
    <property type="molecule type" value="Genomic_DNA"/>
</dbReference>
<evidence type="ECO:0000313" key="4">
    <source>
        <dbReference type="Proteomes" id="UP001386955"/>
    </source>
</evidence>
<dbReference type="Proteomes" id="UP001386955">
    <property type="component" value="Unassembled WGS sequence"/>
</dbReference>
<dbReference type="AlphaFoldDB" id="A0AAN9XI80"/>
<keyword evidence="4" id="KW-1185">Reference proteome</keyword>
<protein>
    <submittedName>
        <fullName evidence="3">Uncharacterized protein</fullName>
    </submittedName>
</protein>
<evidence type="ECO:0000313" key="3">
    <source>
        <dbReference type="EMBL" id="KAK7392813.1"/>
    </source>
</evidence>
<reference evidence="3 4" key="1">
    <citation type="submission" date="2024-01" db="EMBL/GenBank/DDBJ databases">
        <title>The genomes of 5 underutilized Papilionoideae crops provide insights into root nodulation and disease resistanc.</title>
        <authorList>
            <person name="Jiang F."/>
        </authorList>
    </citation>
    <scope>NUCLEOTIDE SEQUENCE [LARGE SCALE GENOMIC DNA]</scope>
    <source>
        <strain evidence="3">DUOXIRENSHENG_FW03</strain>
        <tissue evidence="3">Leaves</tissue>
    </source>
</reference>
<keyword evidence="2" id="KW-0812">Transmembrane</keyword>
<evidence type="ECO:0000256" key="2">
    <source>
        <dbReference type="SAM" id="Phobius"/>
    </source>
</evidence>
<feature type="region of interest" description="Disordered" evidence="1">
    <location>
        <begin position="115"/>
        <end position="150"/>
    </location>
</feature>
<accession>A0AAN9XI80</accession>
<keyword evidence="2" id="KW-1133">Transmembrane helix</keyword>
<organism evidence="3 4">
    <name type="scientific">Psophocarpus tetragonolobus</name>
    <name type="common">Winged bean</name>
    <name type="synonym">Dolichos tetragonolobus</name>
    <dbReference type="NCBI Taxonomy" id="3891"/>
    <lineage>
        <taxon>Eukaryota</taxon>
        <taxon>Viridiplantae</taxon>
        <taxon>Streptophyta</taxon>
        <taxon>Embryophyta</taxon>
        <taxon>Tracheophyta</taxon>
        <taxon>Spermatophyta</taxon>
        <taxon>Magnoliopsida</taxon>
        <taxon>eudicotyledons</taxon>
        <taxon>Gunneridae</taxon>
        <taxon>Pentapetalae</taxon>
        <taxon>rosids</taxon>
        <taxon>fabids</taxon>
        <taxon>Fabales</taxon>
        <taxon>Fabaceae</taxon>
        <taxon>Papilionoideae</taxon>
        <taxon>50 kb inversion clade</taxon>
        <taxon>NPAAA clade</taxon>
        <taxon>indigoferoid/millettioid clade</taxon>
        <taxon>Phaseoleae</taxon>
        <taxon>Psophocarpus</taxon>
    </lineage>
</organism>
<comment type="caution">
    <text evidence="3">The sequence shown here is derived from an EMBL/GenBank/DDBJ whole genome shotgun (WGS) entry which is preliminary data.</text>
</comment>
<feature type="transmembrane region" description="Helical" evidence="2">
    <location>
        <begin position="62"/>
        <end position="89"/>
    </location>
</feature>